<keyword evidence="3" id="KW-1185">Reference proteome</keyword>
<sequence>MAAMQNGQQIGKNQGVNQSGSDALALFLKVFGGEVLTAFARQTKTLDKVMTRTITSGKSAQFPVMGRTSAHYLKAGQSLDDKRKEIKHSEKTISIDGLLTTDVLIYDIEDAMNHYDVRAEYSRQLGEAMAMAADTANYAEMAKLVNLKNTTSAQAENIKGLGQSPVIYIGKGTMDLGQPSKVGEAVIQALTHARAEFTKNYIPTGDRTFFTSPDIYSAILAALMPNAANYAALIDPETGNIRNVMGFEVVETPHMTKAAEAVTNNADALDGAGHVFPTTGADLATWATGELPADGNLVGADNILGLFMHRSAVATLKLKDMALERARRPEYQADQIIAKYAMGHGGLRPEAVGALVAMKAGTDTGVKVAANKVVA</sequence>
<dbReference type="Pfam" id="PF21703">
    <property type="entry name" value="Gp10A-like"/>
    <property type="match status" value="1"/>
</dbReference>
<evidence type="ECO:0000313" key="2">
    <source>
        <dbReference type="EMBL" id="QTH79742.1"/>
    </source>
</evidence>
<dbReference type="EMBL" id="MW671054">
    <property type="protein sequence ID" value="QTH79742.1"/>
    <property type="molecule type" value="Genomic_DNA"/>
</dbReference>
<proteinExistence type="predicted"/>
<evidence type="ECO:0000313" key="3">
    <source>
        <dbReference type="Proteomes" id="UP000678047"/>
    </source>
</evidence>
<feature type="domain" description="Capsid Gp10A/Gp10B-like" evidence="1">
    <location>
        <begin position="61"/>
        <end position="356"/>
    </location>
</feature>
<name>A0A8A6C935_9CAUD</name>
<dbReference type="Proteomes" id="UP000678047">
    <property type="component" value="Segment"/>
</dbReference>
<protein>
    <submittedName>
        <fullName evidence="2">Major capsid protein</fullName>
    </submittedName>
</protein>
<dbReference type="InterPro" id="IPR049301">
    <property type="entry name" value="Capsid_Gp10A/Gp10B-like_dom"/>
</dbReference>
<accession>A0A8A6C935</accession>
<reference evidence="2 3" key="1">
    <citation type="submission" date="2021-02" db="EMBL/GenBank/DDBJ databases">
        <authorList>
            <person name="Jia K."/>
            <person name="Zhang L."/>
            <person name="Liu Z."/>
        </authorList>
    </citation>
    <scope>NUCLEOTIDE SEQUENCE [LARGE SCALE GENOMIC DNA]</scope>
</reference>
<organism evidence="2 3">
    <name type="scientific">Aeromonas phage PZL-Ah152</name>
    <dbReference type="NCBI Taxonomy" id="2820393"/>
    <lineage>
        <taxon>Viruses</taxon>
        <taxon>Duplodnaviria</taxon>
        <taxon>Heunggongvirae</taxon>
        <taxon>Uroviricota</taxon>
        <taxon>Caudoviricetes</taxon>
        <taxon>Autographivirales</taxon>
        <taxon>Autotranscriptaviridae</taxon>
        <taxon>Studiervirinae</taxon>
        <taxon>Armandvirus</taxon>
        <taxon>Armandvirus PZLAh152</taxon>
    </lineage>
</organism>
<evidence type="ECO:0000259" key="1">
    <source>
        <dbReference type="Pfam" id="PF21703"/>
    </source>
</evidence>